<evidence type="ECO:0008006" key="3">
    <source>
        <dbReference type="Google" id="ProtNLM"/>
    </source>
</evidence>
<name>A0A1F6A048_9BACT</name>
<evidence type="ECO:0000313" key="1">
    <source>
        <dbReference type="EMBL" id="OGG17667.1"/>
    </source>
</evidence>
<dbReference type="AlphaFoldDB" id="A0A1F6A048"/>
<proteinExistence type="predicted"/>
<dbReference type="STRING" id="1798381.A2721_03105"/>
<evidence type="ECO:0000313" key="2">
    <source>
        <dbReference type="Proteomes" id="UP000177871"/>
    </source>
</evidence>
<reference evidence="1 2" key="1">
    <citation type="journal article" date="2016" name="Nat. Commun.">
        <title>Thousands of microbial genomes shed light on interconnected biogeochemical processes in an aquifer system.</title>
        <authorList>
            <person name="Anantharaman K."/>
            <person name="Brown C.T."/>
            <person name="Hug L.A."/>
            <person name="Sharon I."/>
            <person name="Castelle C.J."/>
            <person name="Probst A.J."/>
            <person name="Thomas B.C."/>
            <person name="Singh A."/>
            <person name="Wilkins M.J."/>
            <person name="Karaoz U."/>
            <person name="Brodie E.L."/>
            <person name="Williams K.H."/>
            <person name="Hubbard S.S."/>
            <person name="Banfield J.F."/>
        </authorList>
    </citation>
    <scope>NUCLEOTIDE SEQUENCE [LARGE SCALE GENOMIC DNA]</scope>
</reference>
<organism evidence="1 2">
    <name type="scientific">Candidatus Gottesmanbacteria bacterium RIFCSPHIGHO2_01_FULL_47_48</name>
    <dbReference type="NCBI Taxonomy" id="1798381"/>
    <lineage>
        <taxon>Bacteria</taxon>
        <taxon>Candidatus Gottesmaniibacteriota</taxon>
    </lineage>
</organism>
<gene>
    <name evidence="1" type="ORF">A2721_03105</name>
</gene>
<sequence>MKKKLPKVIKDVGFDFHWSEEKVWKLEVPIEEMPISGLEWHFDIPFWSTKGGYYDLMPREVIDKPENWKEEIDRTMKSNLEYPLDIMFWKGRWLLLDGLHRLVKASILGQKTVKVRKIPKEVIPLISK</sequence>
<dbReference type="EMBL" id="MFJK01000018">
    <property type="protein sequence ID" value="OGG17667.1"/>
    <property type="molecule type" value="Genomic_DNA"/>
</dbReference>
<comment type="caution">
    <text evidence="1">The sequence shown here is derived from an EMBL/GenBank/DDBJ whole genome shotgun (WGS) entry which is preliminary data.</text>
</comment>
<dbReference type="InterPro" id="IPR036086">
    <property type="entry name" value="ParB/Sulfiredoxin_sf"/>
</dbReference>
<dbReference type="SUPFAM" id="SSF110849">
    <property type="entry name" value="ParB/Sulfiredoxin"/>
    <property type="match status" value="1"/>
</dbReference>
<accession>A0A1F6A048</accession>
<protein>
    <recommendedName>
        <fullName evidence="3">ParB/Sulfiredoxin domain-containing protein</fullName>
    </recommendedName>
</protein>
<dbReference type="Proteomes" id="UP000177871">
    <property type="component" value="Unassembled WGS sequence"/>
</dbReference>